<dbReference type="STRING" id="49390.A0A068TY28"/>
<dbReference type="Proteomes" id="UP000295252">
    <property type="component" value="Chromosome III"/>
</dbReference>
<protein>
    <recommendedName>
        <fullName evidence="1">Protein kinase domain-containing protein</fullName>
    </recommendedName>
</protein>
<dbReference type="InterPro" id="IPR046959">
    <property type="entry name" value="PRK1-6/SRF4-like"/>
</dbReference>
<dbReference type="PANTHER" id="PTHR48007">
    <property type="entry name" value="LEUCINE-RICH REPEAT RECEPTOR-LIKE PROTEIN KINASE PXC1"/>
    <property type="match status" value="1"/>
</dbReference>
<accession>A0A068TY28</accession>
<dbReference type="Pfam" id="PF07714">
    <property type="entry name" value="PK_Tyr_Ser-Thr"/>
    <property type="match status" value="1"/>
</dbReference>
<dbReference type="GO" id="GO:0005524">
    <property type="term" value="F:ATP binding"/>
    <property type="evidence" value="ECO:0007669"/>
    <property type="project" value="InterPro"/>
</dbReference>
<dbReference type="PhylomeDB" id="A0A068TY28"/>
<keyword evidence="3" id="KW-1185">Reference proteome</keyword>
<dbReference type="Gene3D" id="3.30.200.20">
    <property type="entry name" value="Phosphorylase Kinase, domain 1"/>
    <property type="match status" value="1"/>
</dbReference>
<dbReference type="Gene3D" id="1.10.510.10">
    <property type="entry name" value="Transferase(Phosphotransferase) domain 1"/>
    <property type="match status" value="1"/>
</dbReference>
<dbReference type="InParanoid" id="A0A068TY28"/>
<organism evidence="2 3">
    <name type="scientific">Coffea canephora</name>
    <name type="common">Robusta coffee</name>
    <dbReference type="NCBI Taxonomy" id="49390"/>
    <lineage>
        <taxon>Eukaryota</taxon>
        <taxon>Viridiplantae</taxon>
        <taxon>Streptophyta</taxon>
        <taxon>Embryophyta</taxon>
        <taxon>Tracheophyta</taxon>
        <taxon>Spermatophyta</taxon>
        <taxon>Magnoliopsida</taxon>
        <taxon>eudicotyledons</taxon>
        <taxon>Gunneridae</taxon>
        <taxon>Pentapetalae</taxon>
        <taxon>asterids</taxon>
        <taxon>lamiids</taxon>
        <taxon>Gentianales</taxon>
        <taxon>Rubiaceae</taxon>
        <taxon>Ixoroideae</taxon>
        <taxon>Gardenieae complex</taxon>
        <taxon>Bertiereae - Coffeeae clade</taxon>
        <taxon>Coffeeae</taxon>
        <taxon>Coffea</taxon>
    </lineage>
</organism>
<sequence length="305" mass="34445">MALSADISGVKLVFLGNVVGEYELEDLLHSDFSMLGKGTLGMSYKARLELEDEYTLAVKRVNVGRLSEMEFKEKIEELGKMDHENLLPIRAYCCIQEKRILVYDYIHMGSLAYLLHGNGDANKTPLNWDIRCRIAYGVTRGIAYIHTQGSNICHGNLRSSNVFFNSPFDVRVSEFGLAQLVPVESKLILNEGYRAPEVTSNHEVSQKSDVYSFGVLLLELLTGKAPLRAVRELEGIDLVKWVRQMFQEKPILDVFDDDLVLNYGSDEEQMVQLLQLAVCCTFQNPSKRPSMAAAANRIEEICRIK</sequence>
<dbReference type="PANTHER" id="PTHR48007:SF77">
    <property type="entry name" value="PROTEIN KINASE DOMAIN-CONTAINING PROTEIN"/>
    <property type="match status" value="1"/>
</dbReference>
<dbReference type="OMA" id="YDYVRMG"/>
<dbReference type="InterPro" id="IPR000719">
    <property type="entry name" value="Prot_kinase_dom"/>
</dbReference>
<dbReference type="FunFam" id="1.10.510.10:FF:000095">
    <property type="entry name" value="protein STRUBBELIG-RECEPTOR FAMILY 8"/>
    <property type="match status" value="1"/>
</dbReference>
<proteinExistence type="predicted"/>
<evidence type="ECO:0000313" key="2">
    <source>
        <dbReference type="EMBL" id="CDP00834.1"/>
    </source>
</evidence>
<dbReference type="InterPro" id="IPR011009">
    <property type="entry name" value="Kinase-like_dom_sf"/>
</dbReference>
<name>A0A068TY28_COFCA</name>
<dbReference type="EMBL" id="HG739089">
    <property type="protein sequence ID" value="CDP00834.1"/>
    <property type="molecule type" value="Genomic_DNA"/>
</dbReference>
<feature type="domain" description="Protein kinase" evidence="1">
    <location>
        <begin position="29"/>
        <end position="301"/>
    </location>
</feature>
<evidence type="ECO:0000259" key="1">
    <source>
        <dbReference type="PROSITE" id="PS50011"/>
    </source>
</evidence>
<dbReference type="PROSITE" id="PS50011">
    <property type="entry name" value="PROTEIN_KINASE_DOM"/>
    <property type="match status" value="1"/>
</dbReference>
<dbReference type="AlphaFoldDB" id="A0A068TY28"/>
<dbReference type="SUPFAM" id="SSF56112">
    <property type="entry name" value="Protein kinase-like (PK-like)"/>
    <property type="match status" value="1"/>
</dbReference>
<reference evidence="3" key="1">
    <citation type="journal article" date="2014" name="Science">
        <title>The coffee genome provides insight into the convergent evolution of caffeine biosynthesis.</title>
        <authorList>
            <person name="Denoeud F."/>
            <person name="Carretero-Paulet L."/>
            <person name="Dereeper A."/>
            <person name="Droc G."/>
            <person name="Guyot R."/>
            <person name="Pietrella M."/>
            <person name="Zheng C."/>
            <person name="Alberti A."/>
            <person name="Anthony F."/>
            <person name="Aprea G."/>
            <person name="Aury J.M."/>
            <person name="Bento P."/>
            <person name="Bernard M."/>
            <person name="Bocs S."/>
            <person name="Campa C."/>
            <person name="Cenci A."/>
            <person name="Combes M.C."/>
            <person name="Crouzillat D."/>
            <person name="Da Silva C."/>
            <person name="Daddiego L."/>
            <person name="De Bellis F."/>
            <person name="Dussert S."/>
            <person name="Garsmeur O."/>
            <person name="Gayraud T."/>
            <person name="Guignon V."/>
            <person name="Jahn K."/>
            <person name="Jamilloux V."/>
            <person name="Joet T."/>
            <person name="Labadie K."/>
            <person name="Lan T."/>
            <person name="Leclercq J."/>
            <person name="Lepelley M."/>
            <person name="Leroy T."/>
            <person name="Li L.T."/>
            <person name="Librado P."/>
            <person name="Lopez L."/>
            <person name="Munoz A."/>
            <person name="Noel B."/>
            <person name="Pallavicini A."/>
            <person name="Perrotta G."/>
            <person name="Poncet V."/>
            <person name="Pot D."/>
            <person name="Priyono X."/>
            <person name="Rigoreau M."/>
            <person name="Rouard M."/>
            <person name="Rozas J."/>
            <person name="Tranchant-Dubreuil C."/>
            <person name="VanBuren R."/>
            <person name="Zhang Q."/>
            <person name="Andrade A.C."/>
            <person name="Argout X."/>
            <person name="Bertrand B."/>
            <person name="de Kochko A."/>
            <person name="Graziosi G."/>
            <person name="Henry R.J."/>
            <person name="Jayarama X."/>
            <person name="Ming R."/>
            <person name="Nagai C."/>
            <person name="Rounsley S."/>
            <person name="Sankoff D."/>
            <person name="Giuliano G."/>
            <person name="Albert V.A."/>
            <person name="Wincker P."/>
            <person name="Lashermes P."/>
        </authorList>
    </citation>
    <scope>NUCLEOTIDE SEQUENCE [LARGE SCALE GENOMIC DNA]</scope>
    <source>
        <strain evidence="3">cv. DH200-94</strain>
    </source>
</reference>
<dbReference type="Gramene" id="CDP00834">
    <property type="protein sequence ID" value="CDP00834"/>
    <property type="gene ID" value="GSCOC_T00032935001"/>
</dbReference>
<dbReference type="OrthoDB" id="4062651at2759"/>
<dbReference type="GO" id="GO:0004672">
    <property type="term" value="F:protein kinase activity"/>
    <property type="evidence" value="ECO:0007669"/>
    <property type="project" value="InterPro"/>
</dbReference>
<evidence type="ECO:0000313" key="3">
    <source>
        <dbReference type="Proteomes" id="UP000295252"/>
    </source>
</evidence>
<gene>
    <name evidence="2" type="ORF">GSCOC_T00032935001</name>
</gene>
<dbReference type="InterPro" id="IPR001245">
    <property type="entry name" value="Ser-Thr/Tyr_kinase_cat_dom"/>
</dbReference>